<dbReference type="PANTHER" id="PTHR43329">
    <property type="entry name" value="EPOXIDE HYDROLASE"/>
    <property type="match status" value="1"/>
</dbReference>
<dbReference type="GO" id="GO:0016787">
    <property type="term" value="F:hydrolase activity"/>
    <property type="evidence" value="ECO:0007669"/>
    <property type="project" value="UniProtKB-KW"/>
</dbReference>
<accession>A0A0C7N0E5</accession>
<dbReference type="RefSeq" id="XP_022626232.1">
    <property type="nucleotide sequence ID" value="XM_022774102.1"/>
</dbReference>
<keyword evidence="1" id="KW-0378">Hydrolase</keyword>
<evidence type="ECO:0000313" key="4">
    <source>
        <dbReference type="EMBL" id="CEP59987.1"/>
    </source>
</evidence>
<dbReference type="HOGENOM" id="CLU_020336_7_1_1"/>
<evidence type="ECO:0000256" key="1">
    <source>
        <dbReference type="ARBA" id="ARBA00022801"/>
    </source>
</evidence>
<dbReference type="EMBL" id="LN736360">
    <property type="protein sequence ID" value="CEP59987.1"/>
    <property type="molecule type" value="Genomic_DNA"/>
</dbReference>
<dbReference type="Proteomes" id="UP000054304">
    <property type="component" value="Unassembled WGS sequence"/>
</dbReference>
<dbReference type="AlphaFoldDB" id="A0A0C7N0E5"/>
<dbReference type="PRINTS" id="PR00412">
    <property type="entry name" value="EPOXHYDRLASE"/>
</dbReference>
<dbReference type="OrthoDB" id="284184at2759"/>
<dbReference type="InterPro" id="IPR029058">
    <property type="entry name" value="AB_hydrolase_fold"/>
</dbReference>
<feature type="domain" description="AB hydrolase-1" evidence="3">
    <location>
        <begin position="31"/>
        <end position="275"/>
    </location>
</feature>
<evidence type="ECO:0000256" key="2">
    <source>
        <dbReference type="ARBA" id="ARBA00038334"/>
    </source>
</evidence>
<protein>
    <submittedName>
        <fullName evidence="4">LALA0S01e00452g1_1</fullName>
    </submittedName>
</protein>
<dbReference type="STRING" id="1245769.A0A0C7N0E5"/>
<proteinExistence type="inferred from homology"/>
<dbReference type="InterPro" id="IPR000639">
    <property type="entry name" value="Epox_hydrolase-like"/>
</dbReference>
<reference evidence="4 5" key="1">
    <citation type="submission" date="2014-12" db="EMBL/GenBank/DDBJ databases">
        <authorList>
            <person name="Neuveglise Cecile"/>
        </authorList>
    </citation>
    <scope>NUCLEOTIDE SEQUENCE [LARGE SCALE GENOMIC DNA]</scope>
    <source>
        <strain evidence="4 5">CBS 12615</strain>
    </source>
</reference>
<comment type="similarity">
    <text evidence="2">Belongs to the AB hydrolase superfamily. Epoxide hydrolase family.</text>
</comment>
<sequence length="292" mass="32565">MSFRQLNHKFKTVEGIRIHYVTAGTKGNGQPPIILLAGFPESWYAWRKLMPILAESFFVVAIDLPGQGDSDKPGDGYDTSTVAKIVHGLVEKLQIPRYHLVAHDVGAWVAFPYALLFSEEIERLALLDAGIPGVTLPDKLPTSPDTAWRIWHFPFHAVPDLPELLISDKERVYLDWFLRRKSADPTIFTEADLDEYERIFLQPGALRAGLAYYRACGKSAQQNKELLKNGKLAPPLLAVSSDQGSIPNMAKSLEAFSSEVVGATIEDCGHFIPEEQPSRLADELKKFLVPKK</sequence>
<evidence type="ECO:0000259" key="3">
    <source>
        <dbReference type="Pfam" id="PF00561"/>
    </source>
</evidence>
<dbReference type="InterPro" id="IPR000073">
    <property type="entry name" value="AB_hydrolase_1"/>
</dbReference>
<name>A0A0C7N0E5_9SACH</name>
<dbReference type="Pfam" id="PF00561">
    <property type="entry name" value="Abhydrolase_1"/>
    <property type="match status" value="1"/>
</dbReference>
<organism evidence="4 5">
    <name type="scientific">Lachancea lanzarotensis</name>
    <dbReference type="NCBI Taxonomy" id="1245769"/>
    <lineage>
        <taxon>Eukaryota</taxon>
        <taxon>Fungi</taxon>
        <taxon>Dikarya</taxon>
        <taxon>Ascomycota</taxon>
        <taxon>Saccharomycotina</taxon>
        <taxon>Saccharomycetes</taxon>
        <taxon>Saccharomycetales</taxon>
        <taxon>Saccharomycetaceae</taxon>
        <taxon>Lachancea</taxon>
    </lineage>
</organism>
<dbReference type="Gene3D" id="3.40.50.1820">
    <property type="entry name" value="alpha/beta hydrolase"/>
    <property type="match status" value="1"/>
</dbReference>
<dbReference type="SUPFAM" id="SSF53474">
    <property type="entry name" value="alpha/beta-Hydrolases"/>
    <property type="match status" value="1"/>
</dbReference>
<gene>
    <name evidence="4" type="ORF">LALA0_S01e00452g</name>
</gene>
<dbReference type="GeneID" id="34683357"/>
<evidence type="ECO:0000313" key="5">
    <source>
        <dbReference type="Proteomes" id="UP000054304"/>
    </source>
</evidence>
<keyword evidence="5" id="KW-1185">Reference proteome</keyword>